<proteinExistence type="predicted"/>
<evidence type="ECO:0000313" key="1">
    <source>
        <dbReference type="EMBL" id="CAG8685710.1"/>
    </source>
</evidence>
<evidence type="ECO:0000313" key="2">
    <source>
        <dbReference type="Proteomes" id="UP000789525"/>
    </source>
</evidence>
<feature type="non-terminal residue" evidence="1">
    <location>
        <position position="174"/>
    </location>
</feature>
<dbReference type="EMBL" id="CAJVPT010027962">
    <property type="protein sequence ID" value="CAG8685710.1"/>
    <property type="molecule type" value="Genomic_DNA"/>
</dbReference>
<protein>
    <submittedName>
        <fullName evidence="1">1867_t:CDS:1</fullName>
    </submittedName>
</protein>
<gene>
    <name evidence="1" type="ORF">ACOLOM_LOCUS9539</name>
</gene>
<keyword evidence="2" id="KW-1185">Reference proteome</keyword>
<reference evidence="1" key="1">
    <citation type="submission" date="2021-06" db="EMBL/GenBank/DDBJ databases">
        <authorList>
            <person name="Kallberg Y."/>
            <person name="Tangrot J."/>
            <person name="Rosling A."/>
        </authorList>
    </citation>
    <scope>NUCLEOTIDE SEQUENCE</scope>
    <source>
        <strain evidence="1">CL356</strain>
    </source>
</reference>
<accession>A0ACA9P5H5</accession>
<organism evidence="1 2">
    <name type="scientific">Acaulospora colombiana</name>
    <dbReference type="NCBI Taxonomy" id="27376"/>
    <lineage>
        <taxon>Eukaryota</taxon>
        <taxon>Fungi</taxon>
        <taxon>Fungi incertae sedis</taxon>
        <taxon>Mucoromycota</taxon>
        <taxon>Glomeromycotina</taxon>
        <taxon>Glomeromycetes</taxon>
        <taxon>Diversisporales</taxon>
        <taxon>Acaulosporaceae</taxon>
        <taxon>Acaulospora</taxon>
    </lineage>
</organism>
<comment type="caution">
    <text evidence="1">The sequence shown here is derived from an EMBL/GenBank/DDBJ whole genome shotgun (WGS) entry which is preliminary data.</text>
</comment>
<sequence length="174" mass="18866">MRAIGGRGVIVWWSQFARGESLEGQDDVFTYGGSSIKADFGRHLCIAVTHPVPNSKPESNTFKLTFKTMTSNESGPSRVLFNESTRHDVYPFIDPTKPELSVKNKVVLVTGGGRGIGINIVESFAKAQAKTIILTGRSESSLLSTKASLEKTYPETTFIPSTVDIASPESVDNL</sequence>
<dbReference type="Proteomes" id="UP000789525">
    <property type="component" value="Unassembled WGS sequence"/>
</dbReference>
<name>A0ACA9P5H5_9GLOM</name>